<keyword evidence="6 10" id="KW-1133">Transmembrane helix</keyword>
<keyword evidence="8 10" id="KW-0472">Membrane</keyword>
<evidence type="ECO:0000256" key="2">
    <source>
        <dbReference type="ARBA" id="ARBA00009063"/>
    </source>
</evidence>
<evidence type="ECO:0000256" key="3">
    <source>
        <dbReference type="ARBA" id="ARBA00022448"/>
    </source>
</evidence>
<evidence type="ECO:0000256" key="1">
    <source>
        <dbReference type="ARBA" id="ARBA00004409"/>
    </source>
</evidence>
<dbReference type="PROSITE" id="PS50192">
    <property type="entry name" value="T_SNARE"/>
    <property type="match status" value="1"/>
</dbReference>
<keyword evidence="3" id="KW-0813">Transport</keyword>
<keyword evidence="4 10" id="KW-0812">Transmembrane</keyword>
<dbReference type="SUPFAM" id="SSF58038">
    <property type="entry name" value="SNARE fusion complex"/>
    <property type="match status" value="1"/>
</dbReference>
<sequence>MLLPSSVSFNTKQWTYGGTAAFLCSLAFLKLQDTAVNTAEVKDAKKHLKRQIKNAESALKDLQTTVTMVESNRMKFAQINDAELHDRRTFVARSRDRISKAKKDMNSDDVKAKILTDERRKAARRTGEAAARNDVERESAEFATEQHTQAQMMLQQQDEALEDLDDAVVRVGQMAGEIHEELGQQNKMLQEMEDDLADAEEKLGMVMGKLAKMLKTKNKCQLGTILCLILIVFILFFLVIYT</sequence>
<proteinExistence type="inferred from homology"/>
<evidence type="ECO:0000256" key="7">
    <source>
        <dbReference type="ARBA" id="ARBA00023034"/>
    </source>
</evidence>
<dbReference type="GO" id="GO:0000139">
    <property type="term" value="C:Golgi membrane"/>
    <property type="evidence" value="ECO:0007669"/>
    <property type="project" value="UniProtKB-SubCell"/>
</dbReference>
<dbReference type="CDD" id="cd15841">
    <property type="entry name" value="SNARE_Qc"/>
    <property type="match status" value="1"/>
</dbReference>
<evidence type="ECO:0000256" key="9">
    <source>
        <dbReference type="SAM" id="Coils"/>
    </source>
</evidence>
<evidence type="ECO:0000256" key="5">
    <source>
        <dbReference type="ARBA" id="ARBA00022927"/>
    </source>
</evidence>
<dbReference type="InterPro" id="IPR000727">
    <property type="entry name" value="T_SNARE_dom"/>
</dbReference>
<evidence type="ECO:0000259" key="11">
    <source>
        <dbReference type="PROSITE" id="PS50192"/>
    </source>
</evidence>
<dbReference type="SMART" id="SM00397">
    <property type="entry name" value="t_SNARE"/>
    <property type="match status" value="1"/>
</dbReference>
<dbReference type="GO" id="GO:0048193">
    <property type="term" value="P:Golgi vesicle transport"/>
    <property type="evidence" value="ECO:0007669"/>
    <property type="project" value="InterPro"/>
</dbReference>
<gene>
    <name evidence="12" type="ORF">TDUB1175_LOCUS9225</name>
</gene>
<dbReference type="Gene3D" id="1.20.5.110">
    <property type="match status" value="1"/>
</dbReference>
<keyword evidence="7" id="KW-0333">Golgi apparatus</keyword>
<keyword evidence="5" id="KW-0653">Protein transport</keyword>
<feature type="coiled-coil region" evidence="9">
    <location>
        <begin position="38"/>
        <end position="72"/>
    </location>
</feature>
<dbReference type="Gene3D" id="1.20.58.90">
    <property type="match status" value="1"/>
</dbReference>
<protein>
    <recommendedName>
        <fullName evidence="11">t-SNARE coiled-coil homology domain-containing protein</fullName>
    </recommendedName>
</protein>
<dbReference type="Pfam" id="PF05739">
    <property type="entry name" value="SNARE"/>
    <property type="match status" value="1"/>
</dbReference>
<accession>A0A7R9W032</accession>
<dbReference type="InterPro" id="IPR015260">
    <property type="entry name" value="Syntaxin-6/10/61_N"/>
</dbReference>
<evidence type="ECO:0000256" key="4">
    <source>
        <dbReference type="ARBA" id="ARBA00022692"/>
    </source>
</evidence>
<comment type="subcellular location">
    <subcellularLocation>
        <location evidence="1">Golgi apparatus membrane</location>
        <topology evidence="1">Single-pass type IV membrane protein</topology>
    </subcellularLocation>
</comment>
<dbReference type="AlphaFoldDB" id="A0A7R9W032"/>
<reference evidence="12" key="1">
    <citation type="submission" date="2021-01" db="EMBL/GenBank/DDBJ databases">
        <authorList>
            <person name="Corre E."/>
            <person name="Pelletier E."/>
            <person name="Niang G."/>
            <person name="Scheremetjew M."/>
            <person name="Finn R."/>
            <person name="Kale V."/>
            <person name="Holt S."/>
            <person name="Cochrane G."/>
            <person name="Meng A."/>
            <person name="Brown T."/>
            <person name="Cohen L."/>
        </authorList>
    </citation>
    <scope>NUCLEOTIDE SEQUENCE</scope>
    <source>
        <strain evidence="12">CCMP147</strain>
    </source>
</reference>
<dbReference type="Pfam" id="PF09177">
    <property type="entry name" value="STX6_10_61_N"/>
    <property type="match status" value="1"/>
</dbReference>
<name>A0A7R9W032_9STRA</name>
<organism evidence="12">
    <name type="scientific">Pseudictyota dubia</name>
    <dbReference type="NCBI Taxonomy" id="2749911"/>
    <lineage>
        <taxon>Eukaryota</taxon>
        <taxon>Sar</taxon>
        <taxon>Stramenopiles</taxon>
        <taxon>Ochrophyta</taxon>
        <taxon>Bacillariophyta</taxon>
        <taxon>Mediophyceae</taxon>
        <taxon>Biddulphiophycidae</taxon>
        <taxon>Eupodiscales</taxon>
        <taxon>Odontellaceae</taxon>
        <taxon>Pseudictyota</taxon>
    </lineage>
</organism>
<evidence type="ECO:0000256" key="6">
    <source>
        <dbReference type="ARBA" id="ARBA00022989"/>
    </source>
</evidence>
<evidence type="ECO:0000256" key="8">
    <source>
        <dbReference type="ARBA" id="ARBA00023136"/>
    </source>
</evidence>
<feature type="coiled-coil region" evidence="9">
    <location>
        <begin position="182"/>
        <end position="209"/>
    </location>
</feature>
<dbReference type="PANTHER" id="PTHR12791">
    <property type="entry name" value="GOLGI SNARE BET1-RELATED"/>
    <property type="match status" value="1"/>
</dbReference>
<dbReference type="GO" id="GO:0015031">
    <property type="term" value="P:protein transport"/>
    <property type="evidence" value="ECO:0007669"/>
    <property type="project" value="UniProtKB-KW"/>
</dbReference>
<feature type="domain" description="T-SNARE coiled-coil homology" evidence="11">
    <location>
        <begin position="151"/>
        <end position="213"/>
    </location>
</feature>
<dbReference type="SUPFAM" id="SSF47661">
    <property type="entry name" value="t-snare proteins"/>
    <property type="match status" value="1"/>
</dbReference>
<keyword evidence="9" id="KW-0175">Coiled coil</keyword>
<dbReference type="EMBL" id="HBED01018482">
    <property type="protein sequence ID" value="CAD8309242.1"/>
    <property type="molecule type" value="Transcribed_RNA"/>
</dbReference>
<dbReference type="InterPro" id="IPR010989">
    <property type="entry name" value="SNARE"/>
</dbReference>
<evidence type="ECO:0000313" key="12">
    <source>
        <dbReference type="EMBL" id="CAD8309242.1"/>
    </source>
</evidence>
<comment type="similarity">
    <text evidence="2">Belongs to the syntaxin family.</text>
</comment>
<evidence type="ECO:0000256" key="10">
    <source>
        <dbReference type="SAM" id="Phobius"/>
    </source>
</evidence>
<feature type="transmembrane region" description="Helical" evidence="10">
    <location>
        <begin position="222"/>
        <end position="241"/>
    </location>
</feature>